<protein>
    <submittedName>
        <fullName evidence="2">Uncharacterized protein</fullName>
    </submittedName>
</protein>
<proteinExistence type="predicted"/>
<feature type="transmembrane region" description="Helical" evidence="1">
    <location>
        <begin position="114"/>
        <end position="134"/>
    </location>
</feature>
<comment type="caution">
    <text evidence="2">The sequence shown here is derived from an EMBL/GenBank/DDBJ whole genome shotgun (WGS) entry which is preliminary data.</text>
</comment>
<evidence type="ECO:0000313" key="2">
    <source>
        <dbReference type="EMBL" id="OYV03038.1"/>
    </source>
</evidence>
<feature type="transmembrane region" description="Helical" evidence="1">
    <location>
        <begin position="85"/>
        <end position="102"/>
    </location>
</feature>
<evidence type="ECO:0000256" key="1">
    <source>
        <dbReference type="SAM" id="Phobius"/>
    </source>
</evidence>
<dbReference type="EMBL" id="NMUJ01000027">
    <property type="protein sequence ID" value="OYV03038.1"/>
    <property type="molecule type" value="Genomic_DNA"/>
</dbReference>
<organism evidence="2 3">
    <name type="scientific">candidate division WOR-3 bacterium 4484_18</name>
    <dbReference type="NCBI Taxonomy" id="2020626"/>
    <lineage>
        <taxon>Bacteria</taxon>
        <taxon>Bacteria division WOR-3</taxon>
    </lineage>
</organism>
<dbReference type="Proteomes" id="UP000216312">
    <property type="component" value="Unassembled WGS sequence"/>
</dbReference>
<feature type="transmembrane region" description="Helical" evidence="1">
    <location>
        <begin position="57"/>
        <end position="73"/>
    </location>
</feature>
<keyword evidence="1" id="KW-1133">Transmembrane helix</keyword>
<gene>
    <name evidence="2" type="ORF">CGW93_02810</name>
</gene>
<sequence>MGVGNLGIFLWAAVGEVAEHMGMFDLASWQMWPLLGVTIFITLVLSLGHYIPVGMRFAMATFAAIWGLHFVMINEYEFMGRTSWITYPSCAIFLLLAIVFGYRMTRTRREDENMGYALALLLTAWTVLEYLWGWRIVPGPWMLK</sequence>
<feature type="transmembrane region" description="Helical" evidence="1">
    <location>
        <begin position="31"/>
        <end position="50"/>
    </location>
</feature>
<keyword evidence="1" id="KW-0472">Membrane</keyword>
<accession>A0A257LTN8</accession>
<name>A0A257LTN8_UNCW3</name>
<keyword evidence="1" id="KW-0812">Transmembrane</keyword>
<dbReference type="AlphaFoldDB" id="A0A257LTN8"/>
<reference evidence="3" key="1">
    <citation type="submission" date="2017-07" db="EMBL/GenBank/DDBJ databases">
        <title>Novel pathways for hydrocarbon cycling and metabolic interdependencies in hydrothermal sediment communities.</title>
        <authorList>
            <person name="Dombrowski N."/>
            <person name="Seitz K."/>
            <person name="Teske A."/>
            <person name="Baker B."/>
        </authorList>
    </citation>
    <scope>NUCLEOTIDE SEQUENCE [LARGE SCALE GENOMIC DNA]</scope>
</reference>
<evidence type="ECO:0000313" key="3">
    <source>
        <dbReference type="Proteomes" id="UP000216312"/>
    </source>
</evidence>